<organism evidence="3 4">
    <name type="scientific">Galerina marginata (strain CBS 339.88)</name>
    <dbReference type="NCBI Taxonomy" id="685588"/>
    <lineage>
        <taxon>Eukaryota</taxon>
        <taxon>Fungi</taxon>
        <taxon>Dikarya</taxon>
        <taxon>Basidiomycota</taxon>
        <taxon>Agaricomycotina</taxon>
        <taxon>Agaricomycetes</taxon>
        <taxon>Agaricomycetidae</taxon>
        <taxon>Agaricales</taxon>
        <taxon>Agaricineae</taxon>
        <taxon>Strophariaceae</taxon>
        <taxon>Galerina</taxon>
    </lineage>
</organism>
<dbReference type="InterPro" id="IPR000210">
    <property type="entry name" value="BTB/POZ_dom"/>
</dbReference>
<evidence type="ECO:0000313" key="4">
    <source>
        <dbReference type="Proteomes" id="UP000027222"/>
    </source>
</evidence>
<sequence length="329" mass="37554">MAESRCIPPDSKRKRTESNSQSETQEPERSTAYWFEDGNVILQVENIQFRVHRTVIARHSQVFRDMFGLPQPETETLVEGCPLVHVSDAVEDWENIFRILYDNDASYKSTDKFAFSLLSAMLRLGKKYQFETLQAQALERIRLELPSSLEDWDKKFSSGASHPVISSDREVDLVNVLLELGITSLLPVAFFLCILSLHPIDILRGLTRDDGKTSRFSTETIASLMLARDDISEAIVDHEYQWAKAPSAVPTARCSNKYVCESLRSKVFQTLCPGPNPARALRNPRKFIGGYCEICGDEVRRVHLAGRQHIWDNLPSYFELPDWKDLKDV</sequence>
<evidence type="ECO:0000259" key="2">
    <source>
        <dbReference type="PROSITE" id="PS50097"/>
    </source>
</evidence>
<feature type="domain" description="BTB" evidence="2">
    <location>
        <begin position="38"/>
        <end position="109"/>
    </location>
</feature>
<dbReference type="Pfam" id="PF00651">
    <property type="entry name" value="BTB"/>
    <property type="match status" value="1"/>
</dbReference>
<gene>
    <name evidence="3" type="ORF">GALMADRAFT_109535</name>
</gene>
<feature type="region of interest" description="Disordered" evidence="1">
    <location>
        <begin position="1"/>
        <end position="29"/>
    </location>
</feature>
<dbReference type="EMBL" id="KL142367">
    <property type="protein sequence ID" value="KDR85999.1"/>
    <property type="molecule type" value="Genomic_DNA"/>
</dbReference>
<dbReference type="OrthoDB" id="3217871at2759"/>
<dbReference type="Proteomes" id="UP000027222">
    <property type="component" value="Unassembled WGS sequence"/>
</dbReference>
<dbReference type="PROSITE" id="PS50097">
    <property type="entry name" value="BTB"/>
    <property type="match status" value="1"/>
</dbReference>
<dbReference type="SMART" id="SM00225">
    <property type="entry name" value="BTB"/>
    <property type="match status" value="1"/>
</dbReference>
<protein>
    <recommendedName>
        <fullName evidence="2">BTB domain-containing protein</fullName>
    </recommendedName>
</protein>
<reference evidence="4" key="1">
    <citation type="journal article" date="2014" name="Proc. Natl. Acad. Sci. U.S.A.">
        <title>Extensive sampling of basidiomycete genomes demonstrates inadequacy of the white-rot/brown-rot paradigm for wood decay fungi.</title>
        <authorList>
            <person name="Riley R."/>
            <person name="Salamov A.A."/>
            <person name="Brown D.W."/>
            <person name="Nagy L.G."/>
            <person name="Floudas D."/>
            <person name="Held B.W."/>
            <person name="Levasseur A."/>
            <person name="Lombard V."/>
            <person name="Morin E."/>
            <person name="Otillar R."/>
            <person name="Lindquist E.A."/>
            <person name="Sun H."/>
            <person name="LaButti K.M."/>
            <person name="Schmutz J."/>
            <person name="Jabbour D."/>
            <person name="Luo H."/>
            <person name="Baker S.E."/>
            <person name="Pisabarro A.G."/>
            <person name="Walton J.D."/>
            <person name="Blanchette R.A."/>
            <person name="Henrissat B."/>
            <person name="Martin F."/>
            <person name="Cullen D."/>
            <person name="Hibbett D.S."/>
            <person name="Grigoriev I.V."/>
        </authorList>
    </citation>
    <scope>NUCLEOTIDE SEQUENCE [LARGE SCALE GENOMIC DNA]</scope>
    <source>
        <strain evidence="4">CBS 339.88</strain>
    </source>
</reference>
<dbReference type="CDD" id="cd18186">
    <property type="entry name" value="BTB_POZ_ZBTB_KLHL-like"/>
    <property type="match status" value="1"/>
</dbReference>
<proteinExistence type="predicted"/>
<keyword evidence="4" id="KW-1185">Reference proteome</keyword>
<dbReference type="HOGENOM" id="CLU_033082_3_2_1"/>
<dbReference type="AlphaFoldDB" id="A0A067U157"/>
<evidence type="ECO:0000313" key="3">
    <source>
        <dbReference type="EMBL" id="KDR85999.1"/>
    </source>
</evidence>
<dbReference type="Gene3D" id="3.30.710.10">
    <property type="entry name" value="Potassium Channel Kv1.1, Chain A"/>
    <property type="match status" value="1"/>
</dbReference>
<evidence type="ECO:0000256" key="1">
    <source>
        <dbReference type="SAM" id="MobiDB-lite"/>
    </source>
</evidence>
<dbReference type="InterPro" id="IPR011333">
    <property type="entry name" value="SKP1/BTB/POZ_sf"/>
</dbReference>
<accession>A0A067U157</accession>
<dbReference type="SUPFAM" id="SSF54695">
    <property type="entry name" value="POZ domain"/>
    <property type="match status" value="1"/>
</dbReference>
<name>A0A067U157_GALM3</name>